<dbReference type="AlphaFoldDB" id="A0A427Y6C7"/>
<dbReference type="OrthoDB" id="652091at2759"/>
<keyword evidence="7" id="KW-1185">Reference proteome</keyword>
<dbReference type="EMBL" id="RSCE01000002">
    <property type="protein sequence ID" value="RSH86640.1"/>
    <property type="molecule type" value="Genomic_DNA"/>
</dbReference>
<protein>
    <recommendedName>
        <fullName evidence="8">Heme oxygenase 2</fullName>
    </recommendedName>
</protein>
<keyword evidence="5" id="KW-0812">Transmembrane</keyword>
<dbReference type="GO" id="GO:0004392">
    <property type="term" value="F:heme oxygenase (decyclizing) activity"/>
    <property type="evidence" value="ECO:0007669"/>
    <property type="project" value="InterPro"/>
</dbReference>
<evidence type="ECO:0000313" key="6">
    <source>
        <dbReference type="EMBL" id="RSH86640.1"/>
    </source>
</evidence>
<dbReference type="PANTHER" id="PTHR10720:SF0">
    <property type="entry name" value="HEME OXYGENASE"/>
    <property type="match status" value="1"/>
</dbReference>
<evidence type="ECO:0000313" key="7">
    <source>
        <dbReference type="Proteomes" id="UP000279236"/>
    </source>
</evidence>
<organism evidence="6 7">
    <name type="scientific">Apiotrichum porosum</name>
    <dbReference type="NCBI Taxonomy" id="105984"/>
    <lineage>
        <taxon>Eukaryota</taxon>
        <taxon>Fungi</taxon>
        <taxon>Dikarya</taxon>
        <taxon>Basidiomycota</taxon>
        <taxon>Agaricomycotina</taxon>
        <taxon>Tremellomycetes</taxon>
        <taxon>Trichosporonales</taxon>
        <taxon>Trichosporonaceae</taxon>
        <taxon>Apiotrichum</taxon>
    </lineage>
</organism>
<dbReference type="STRING" id="105984.A0A427Y6C7"/>
<evidence type="ECO:0008006" key="8">
    <source>
        <dbReference type="Google" id="ProtNLM"/>
    </source>
</evidence>
<proteinExistence type="predicted"/>
<dbReference type="SUPFAM" id="SSF48613">
    <property type="entry name" value="Heme oxygenase-like"/>
    <property type="match status" value="1"/>
</dbReference>
<dbReference type="Pfam" id="PF01126">
    <property type="entry name" value="Heme_oxygenase"/>
    <property type="match status" value="2"/>
</dbReference>
<keyword evidence="1" id="KW-0349">Heme</keyword>
<feature type="region of interest" description="Disordered" evidence="4">
    <location>
        <begin position="1"/>
        <end position="45"/>
    </location>
</feature>
<dbReference type="PANTHER" id="PTHR10720">
    <property type="entry name" value="HEME OXYGENASE"/>
    <property type="match status" value="1"/>
</dbReference>
<evidence type="ECO:0000256" key="2">
    <source>
        <dbReference type="ARBA" id="ARBA00022723"/>
    </source>
</evidence>
<dbReference type="Gene3D" id="1.20.910.10">
    <property type="entry name" value="Heme oxygenase-like"/>
    <property type="match status" value="1"/>
</dbReference>
<feature type="transmembrane region" description="Helical" evidence="5">
    <location>
        <begin position="385"/>
        <end position="404"/>
    </location>
</feature>
<dbReference type="InterPro" id="IPR002051">
    <property type="entry name" value="Haem_Oase"/>
</dbReference>
<name>A0A427Y6C7_9TREE</name>
<dbReference type="GO" id="GO:0006788">
    <property type="term" value="P:heme oxidation"/>
    <property type="evidence" value="ECO:0007669"/>
    <property type="project" value="InterPro"/>
</dbReference>
<comment type="caution">
    <text evidence="6">The sequence shown here is derived from an EMBL/GenBank/DDBJ whole genome shotgun (WGS) entry which is preliminary data.</text>
</comment>
<evidence type="ECO:0000256" key="4">
    <source>
        <dbReference type="SAM" id="MobiDB-lite"/>
    </source>
</evidence>
<dbReference type="InterPro" id="IPR016053">
    <property type="entry name" value="Haem_Oase-like"/>
</dbReference>
<evidence type="ECO:0000256" key="5">
    <source>
        <dbReference type="SAM" id="Phobius"/>
    </source>
</evidence>
<dbReference type="InterPro" id="IPR016084">
    <property type="entry name" value="Haem_Oase-like_multi-hlx"/>
</dbReference>
<keyword evidence="5" id="KW-1133">Transmembrane helix</keyword>
<gene>
    <name evidence="6" type="ORF">EHS24_004911</name>
</gene>
<keyword evidence="5" id="KW-0472">Membrane</keyword>
<dbReference type="GeneID" id="39589454"/>
<sequence>MSCPVPHHKDTPTPPGHPSVAAAQASDEKNGDVTPGFEPNAPASVIPSDQLTLEGLLYESGAGDGNKPASVDEWPLPEELDFTRPVSELLRKGTQRAHVAAEHSEGAVALTNGQLELQEYIRWLALLWRVYDALEQGLAAHASNTVLAPTYDPTLLARAPELAADIKFLLKRLPKDLTKESKNPLASNPSVPLPPFPLPPFLEEVFVITPPALRVYMDRVNELAASEATAPRLLAHAYVRYLGDLSGGQIIGARLRKAYNLPGLDGRRFYYFDVAITGDDKAAVVAGEETVGERKKKLNDVKVWYRTGMDEGAGDDEKLKAALVREANVAFVLNTHLFSLITPPPAPGKELRYFEKRQREEARRLALHPHKPLTWTEFALKFMRFIFACLFGVFVTHAMIPTLWPQIAPWFHGTVVPVLNDKVIPWWDENGPIVNRHLKRATRQMF</sequence>
<accession>A0A427Y6C7</accession>
<keyword evidence="2" id="KW-0479">Metal-binding</keyword>
<dbReference type="GO" id="GO:0046872">
    <property type="term" value="F:metal ion binding"/>
    <property type="evidence" value="ECO:0007669"/>
    <property type="project" value="UniProtKB-KW"/>
</dbReference>
<dbReference type="RefSeq" id="XP_028479425.1">
    <property type="nucleotide sequence ID" value="XM_028620453.1"/>
</dbReference>
<dbReference type="CDD" id="cd19165">
    <property type="entry name" value="HemeO"/>
    <property type="match status" value="1"/>
</dbReference>
<reference evidence="6 7" key="1">
    <citation type="submission" date="2018-11" db="EMBL/GenBank/DDBJ databases">
        <title>Genome sequence of Apiotrichum porosum DSM 27194.</title>
        <authorList>
            <person name="Aliyu H."/>
            <person name="Gorte O."/>
            <person name="Ochsenreither K."/>
        </authorList>
    </citation>
    <scope>NUCLEOTIDE SEQUENCE [LARGE SCALE GENOMIC DNA]</scope>
    <source>
        <strain evidence="6 7">DSM 27194</strain>
    </source>
</reference>
<evidence type="ECO:0000256" key="1">
    <source>
        <dbReference type="ARBA" id="ARBA00022617"/>
    </source>
</evidence>
<dbReference type="Proteomes" id="UP000279236">
    <property type="component" value="Unassembled WGS sequence"/>
</dbReference>
<keyword evidence="3" id="KW-0408">Iron</keyword>
<evidence type="ECO:0000256" key="3">
    <source>
        <dbReference type="ARBA" id="ARBA00023004"/>
    </source>
</evidence>